<reference evidence="1 2" key="1">
    <citation type="submission" date="2014-10" db="EMBL/GenBank/DDBJ databases">
        <title>Draft genome of the hookworm Ancylostoma caninum.</title>
        <authorList>
            <person name="Mitreva M."/>
        </authorList>
    </citation>
    <scope>NUCLEOTIDE SEQUENCE [LARGE SCALE GENOMIC DNA]</scope>
    <source>
        <strain evidence="1 2">Baltimore</strain>
    </source>
</reference>
<proteinExistence type="predicted"/>
<evidence type="ECO:0000313" key="2">
    <source>
        <dbReference type="Proteomes" id="UP000252519"/>
    </source>
</evidence>
<dbReference type="InterPro" id="IPR007669">
    <property type="entry name" value="Chst-1-like"/>
</dbReference>
<protein>
    <recommendedName>
        <fullName evidence="3">Sulfotransferase domain-containing protein</fullName>
    </recommendedName>
</protein>
<dbReference type="GO" id="GO:0050650">
    <property type="term" value="P:chondroitin sulfate proteoglycan biosynthetic process"/>
    <property type="evidence" value="ECO:0007669"/>
    <property type="project" value="InterPro"/>
</dbReference>
<dbReference type="STRING" id="29170.A0A368GG56"/>
<evidence type="ECO:0008006" key="3">
    <source>
        <dbReference type="Google" id="ProtNLM"/>
    </source>
</evidence>
<dbReference type="EMBL" id="JOJR01000159">
    <property type="protein sequence ID" value="RCN43373.1"/>
    <property type="molecule type" value="Genomic_DNA"/>
</dbReference>
<keyword evidence="2" id="KW-1185">Reference proteome</keyword>
<dbReference type="Proteomes" id="UP000252519">
    <property type="component" value="Unassembled WGS sequence"/>
</dbReference>
<sequence length="105" mass="12217">MTAPSYHLMTCLIPKSMSTVMALIFCYLLHDREFINAGRSILIRMPDDGSCRGNNTFHGIDRMMQNLNVKNMTDWKFTMVTRDPTDRFLSGFIDRCIRLVIPQLR</sequence>
<dbReference type="GO" id="GO:1902884">
    <property type="term" value="P:positive regulation of response to oxidative stress"/>
    <property type="evidence" value="ECO:0007669"/>
    <property type="project" value="InterPro"/>
</dbReference>
<dbReference type="GO" id="GO:0047756">
    <property type="term" value="F:chondroitin 4-sulfotransferase activity"/>
    <property type="evidence" value="ECO:0007669"/>
    <property type="project" value="InterPro"/>
</dbReference>
<evidence type="ECO:0000313" key="1">
    <source>
        <dbReference type="EMBL" id="RCN43373.1"/>
    </source>
</evidence>
<dbReference type="OrthoDB" id="408912at2759"/>
<name>A0A368GG56_ANCCA</name>
<organism evidence="1 2">
    <name type="scientific">Ancylostoma caninum</name>
    <name type="common">Dog hookworm</name>
    <dbReference type="NCBI Taxonomy" id="29170"/>
    <lineage>
        <taxon>Eukaryota</taxon>
        <taxon>Metazoa</taxon>
        <taxon>Ecdysozoa</taxon>
        <taxon>Nematoda</taxon>
        <taxon>Chromadorea</taxon>
        <taxon>Rhabditida</taxon>
        <taxon>Rhabditina</taxon>
        <taxon>Rhabditomorpha</taxon>
        <taxon>Strongyloidea</taxon>
        <taxon>Ancylostomatidae</taxon>
        <taxon>Ancylostomatinae</taxon>
        <taxon>Ancylostoma</taxon>
    </lineage>
</organism>
<accession>A0A368GG56</accession>
<dbReference type="GO" id="GO:0016020">
    <property type="term" value="C:membrane"/>
    <property type="evidence" value="ECO:0007669"/>
    <property type="project" value="InterPro"/>
</dbReference>
<dbReference type="Pfam" id="PF03567">
    <property type="entry name" value="Sulfotransfer_2"/>
    <property type="match status" value="1"/>
</dbReference>
<dbReference type="PANTHER" id="PTHR22900">
    <property type="entry name" value="PROTEIN CBG14245-RELATED"/>
    <property type="match status" value="1"/>
</dbReference>
<comment type="caution">
    <text evidence="1">The sequence shown here is derived from an EMBL/GenBank/DDBJ whole genome shotgun (WGS) entry which is preliminary data.</text>
</comment>
<gene>
    <name evidence="1" type="ORF">ANCCAN_10637</name>
</gene>
<dbReference type="InterPro" id="IPR005331">
    <property type="entry name" value="Sulfotransferase"/>
</dbReference>
<dbReference type="AlphaFoldDB" id="A0A368GG56"/>
<dbReference type="PANTHER" id="PTHR22900:SF5">
    <property type="entry name" value="PROTEIN CBG14245"/>
    <property type="match status" value="1"/>
</dbReference>